<feature type="region of interest" description="Disordered" evidence="5">
    <location>
        <begin position="171"/>
        <end position="208"/>
    </location>
</feature>
<dbReference type="OrthoDB" id="3267106at2759"/>
<evidence type="ECO:0000256" key="1">
    <source>
        <dbReference type="ARBA" id="ARBA00004613"/>
    </source>
</evidence>
<keyword evidence="2" id="KW-0964">Secreted</keyword>
<feature type="signal peptide" evidence="6">
    <location>
        <begin position="1"/>
        <end position="29"/>
    </location>
</feature>
<dbReference type="SMART" id="SM00747">
    <property type="entry name" value="CFEM"/>
    <property type="match status" value="1"/>
</dbReference>
<feature type="chain" id="PRO_5034002981" description="CFEM domain-containing protein" evidence="6">
    <location>
        <begin position="30"/>
        <end position="237"/>
    </location>
</feature>
<dbReference type="GO" id="GO:0005576">
    <property type="term" value="C:extracellular region"/>
    <property type="evidence" value="ECO:0007669"/>
    <property type="project" value="UniProtKB-SubCell"/>
</dbReference>
<dbReference type="InterPro" id="IPR008427">
    <property type="entry name" value="Extracellular_membr_CFEM_dom"/>
</dbReference>
<gene>
    <name evidence="8" type="ORF">D9757_012462</name>
</gene>
<evidence type="ECO:0000256" key="3">
    <source>
        <dbReference type="ARBA" id="ARBA00022729"/>
    </source>
</evidence>
<comment type="caution">
    <text evidence="8">The sequence shown here is derived from an EMBL/GenBank/DDBJ whole genome shotgun (WGS) entry which is preliminary data.</text>
</comment>
<accession>A0A8H5G181</accession>
<sequence>MDSRHGRLSISRIVLLITVFFGSFSLGAAQSSTASASASASTSSSASISANSSGSTSGSVSVSATSSTSASSTTSADLPSLSGLSSCVGNCFLTAIAQVNCSNVTPESCYCNNTNYQPALVSCISSSCSNSSELISAENLTNQFCALASPSTSISFSITSLQFSSSSSAVSSTSRSGSASITSPTPASTSASSTGSSSTGAPNGAASSRTVGVIGKTTSYSTALVLFGAVSGALLVL</sequence>
<protein>
    <recommendedName>
        <fullName evidence="7">CFEM domain-containing protein</fullName>
    </recommendedName>
</protein>
<keyword evidence="3 6" id="KW-0732">Signal</keyword>
<evidence type="ECO:0000256" key="4">
    <source>
        <dbReference type="ARBA" id="ARBA00023157"/>
    </source>
</evidence>
<dbReference type="PROSITE" id="PS52012">
    <property type="entry name" value="CFEM"/>
    <property type="match status" value="1"/>
</dbReference>
<evidence type="ECO:0000313" key="8">
    <source>
        <dbReference type="EMBL" id="KAF5356458.1"/>
    </source>
</evidence>
<evidence type="ECO:0000313" key="9">
    <source>
        <dbReference type="Proteomes" id="UP000518752"/>
    </source>
</evidence>
<evidence type="ECO:0000256" key="6">
    <source>
        <dbReference type="SAM" id="SignalP"/>
    </source>
</evidence>
<dbReference type="EMBL" id="JAACJN010000247">
    <property type="protein sequence ID" value="KAF5356458.1"/>
    <property type="molecule type" value="Genomic_DNA"/>
</dbReference>
<evidence type="ECO:0000256" key="2">
    <source>
        <dbReference type="ARBA" id="ARBA00022525"/>
    </source>
</evidence>
<feature type="domain" description="CFEM" evidence="7">
    <location>
        <begin position="58"/>
        <end position="172"/>
    </location>
</feature>
<dbReference type="Proteomes" id="UP000518752">
    <property type="component" value="Unassembled WGS sequence"/>
</dbReference>
<keyword evidence="4" id="KW-1015">Disulfide bond</keyword>
<proteinExistence type="predicted"/>
<name>A0A8H5G181_9AGAR</name>
<evidence type="ECO:0000256" key="5">
    <source>
        <dbReference type="SAM" id="MobiDB-lite"/>
    </source>
</evidence>
<keyword evidence="9" id="KW-1185">Reference proteome</keyword>
<reference evidence="8 9" key="1">
    <citation type="journal article" date="2020" name="ISME J.">
        <title>Uncovering the hidden diversity of litter-decomposition mechanisms in mushroom-forming fungi.</title>
        <authorList>
            <person name="Floudas D."/>
            <person name="Bentzer J."/>
            <person name="Ahren D."/>
            <person name="Johansson T."/>
            <person name="Persson P."/>
            <person name="Tunlid A."/>
        </authorList>
    </citation>
    <scope>NUCLEOTIDE SEQUENCE [LARGE SCALE GENOMIC DNA]</scope>
    <source>
        <strain evidence="8 9">CBS 406.79</strain>
    </source>
</reference>
<dbReference type="Pfam" id="PF05730">
    <property type="entry name" value="CFEM"/>
    <property type="match status" value="1"/>
</dbReference>
<evidence type="ECO:0000259" key="7">
    <source>
        <dbReference type="PROSITE" id="PS52012"/>
    </source>
</evidence>
<comment type="subcellular location">
    <subcellularLocation>
        <location evidence="1">Secreted</location>
    </subcellularLocation>
</comment>
<dbReference type="AlphaFoldDB" id="A0A8H5G181"/>
<organism evidence="8 9">
    <name type="scientific">Collybiopsis confluens</name>
    <dbReference type="NCBI Taxonomy" id="2823264"/>
    <lineage>
        <taxon>Eukaryota</taxon>
        <taxon>Fungi</taxon>
        <taxon>Dikarya</taxon>
        <taxon>Basidiomycota</taxon>
        <taxon>Agaricomycotina</taxon>
        <taxon>Agaricomycetes</taxon>
        <taxon>Agaricomycetidae</taxon>
        <taxon>Agaricales</taxon>
        <taxon>Marasmiineae</taxon>
        <taxon>Omphalotaceae</taxon>
        <taxon>Collybiopsis</taxon>
    </lineage>
</organism>